<dbReference type="Proteomes" id="UP001320876">
    <property type="component" value="Unassembled WGS sequence"/>
</dbReference>
<dbReference type="InterPro" id="IPR013320">
    <property type="entry name" value="ConA-like_dom_sf"/>
</dbReference>
<sequence length="985" mass="109075">MTFTFTRSLIVAIALAHPAMAEVQPLAHYNLQGEGGIRDTAAPPTLQGQVKDAPPLNRQGSPKIMSNSPDPRRQVSDSSIKFENDDQCYSTGKNLANGDRFLVEVWAYATKGNDPGLHAVLANGNGGSGFLIAQSGDQWQVFVGGVGGTSIGKVTAEKWTHLAIVREGGSCSAWIDGVRAGDLPGVGGGAANFSLGASAPGKEPFHGWISEARVSTFKPGEFEVTDFLLDQTKMKALKESELAERSRFMEGLLQTPGVKVVKEFVERPATADWLVEPPTQPASVQLRIDDKKQSAQVLVTNGLVSRTFHITDKNLSCISLRRIDKDIEFVRSIKPEARICLDGHWLEVGGLTGTPDEAFLTPSWLPTLRSKPGSFQLVGMETGACVKPYEWQPKCNAPKDIAWPAKGQRLTFRFAAPDGSPYKGTGVAVSYEIYDGMPVMMKTFKFINKAGKDVVVTKFESEHLAVQPSNSRMMHVESDYSFALANATDKGSGLGIHVSGGKSEFFDYSFGGGTTRFVRDPSWGSMATLNQAEDLFLDDPQNALLLSRPTVGPNWTVKQGESFDAFRTFTILNDTTEKERFHLAQRRFYRKLAPQTNEKMFEVHAPSSHNVNHLRPLIDQMAELGFEMLQAPEHPGSFNYADTSEANIQTMKAVCDYGKTKGVKVGAYQLMMASQGWGSAEDNYNCISPASGKPGSLFGQSACGASAWSDMYYDNMWKTIEAAGMGAFKPDGPYHGDPCAAKDHPHHKGLEDSQWAQWKWMCKVLHEGQRRDLYLTIPDWYFLNGQACTGMGYREATDNIDINLQTLIYRQYIYDATWHKTAQMGWVNLNTEVLHGGMEKNLDKYERTFFGMLASGAQVWVRGHALYDGPNSRAMLKKWMDWYDRHEQVILGDIIHLRRPDGRSLDYYLHVDPAGKEKGMLLVFNPLDQEVTKDLTVPLYYTGLRGGASMREKDGQAESIKLDREDQARISVTLPAGGFTWITFE</sequence>
<organism evidence="3 4">
    <name type="scientific">Luteolibacter arcticus</name>
    <dbReference type="NCBI Taxonomy" id="1581411"/>
    <lineage>
        <taxon>Bacteria</taxon>
        <taxon>Pseudomonadati</taxon>
        <taxon>Verrucomicrobiota</taxon>
        <taxon>Verrucomicrobiia</taxon>
        <taxon>Verrucomicrobiales</taxon>
        <taxon>Verrucomicrobiaceae</taxon>
        <taxon>Luteolibacter</taxon>
    </lineage>
</organism>
<comment type="caution">
    <text evidence="3">The sequence shown here is derived from an EMBL/GenBank/DDBJ whole genome shotgun (WGS) entry which is preliminary data.</text>
</comment>
<dbReference type="Gene3D" id="2.60.120.200">
    <property type="match status" value="1"/>
</dbReference>
<feature type="chain" id="PRO_5046350073" evidence="2">
    <location>
        <begin position="22"/>
        <end position="985"/>
    </location>
</feature>
<feature type="compositionally biased region" description="Basic and acidic residues" evidence="1">
    <location>
        <begin position="70"/>
        <end position="80"/>
    </location>
</feature>
<feature type="region of interest" description="Disordered" evidence="1">
    <location>
        <begin position="35"/>
        <end position="80"/>
    </location>
</feature>
<gene>
    <name evidence="3" type="ORF">OKA05_21055</name>
</gene>
<accession>A0ABT3GNH6</accession>
<keyword evidence="2" id="KW-0732">Signal</keyword>
<evidence type="ECO:0000256" key="2">
    <source>
        <dbReference type="SAM" id="SignalP"/>
    </source>
</evidence>
<protein>
    <submittedName>
        <fullName evidence="3">LamG domain-containing protein</fullName>
    </submittedName>
</protein>
<dbReference type="Pfam" id="PF13385">
    <property type="entry name" value="Laminin_G_3"/>
    <property type="match status" value="1"/>
</dbReference>
<feature type="compositionally biased region" description="Polar residues" evidence="1">
    <location>
        <begin position="58"/>
        <end position="69"/>
    </location>
</feature>
<dbReference type="SUPFAM" id="SSF49899">
    <property type="entry name" value="Concanavalin A-like lectins/glucanases"/>
    <property type="match status" value="1"/>
</dbReference>
<keyword evidence="4" id="KW-1185">Reference proteome</keyword>
<reference evidence="3 4" key="1">
    <citation type="submission" date="2022-10" db="EMBL/GenBank/DDBJ databases">
        <title>Luteolibacter arcticus strain CCTCC AB 2014275, whole genome shotgun sequencing project.</title>
        <authorList>
            <person name="Zhao G."/>
            <person name="Shen L."/>
        </authorList>
    </citation>
    <scope>NUCLEOTIDE SEQUENCE [LARGE SCALE GENOMIC DNA]</scope>
    <source>
        <strain evidence="3 4">CCTCC AB 2014275</strain>
    </source>
</reference>
<dbReference type="RefSeq" id="WP_264489171.1">
    <property type="nucleotide sequence ID" value="NZ_JAPDDT010000011.1"/>
</dbReference>
<feature type="signal peptide" evidence="2">
    <location>
        <begin position="1"/>
        <end position="21"/>
    </location>
</feature>
<evidence type="ECO:0000256" key="1">
    <source>
        <dbReference type="SAM" id="MobiDB-lite"/>
    </source>
</evidence>
<dbReference type="EMBL" id="JAPDDT010000011">
    <property type="protein sequence ID" value="MCW1925063.1"/>
    <property type="molecule type" value="Genomic_DNA"/>
</dbReference>
<evidence type="ECO:0000313" key="3">
    <source>
        <dbReference type="EMBL" id="MCW1925063.1"/>
    </source>
</evidence>
<name>A0ABT3GNH6_9BACT</name>
<evidence type="ECO:0000313" key="4">
    <source>
        <dbReference type="Proteomes" id="UP001320876"/>
    </source>
</evidence>
<proteinExistence type="predicted"/>